<evidence type="ECO:0000256" key="7">
    <source>
        <dbReference type="ARBA" id="ARBA00023004"/>
    </source>
</evidence>
<feature type="binding site" description="axial binding residue" evidence="9">
    <location>
        <position position="405"/>
    </location>
    <ligand>
        <name>heme</name>
        <dbReference type="ChEBI" id="CHEBI:30413"/>
    </ligand>
    <ligandPart>
        <name>Fe</name>
        <dbReference type="ChEBI" id="CHEBI:18248"/>
    </ligandPart>
</feature>
<dbReference type="InterPro" id="IPR050364">
    <property type="entry name" value="Cytochrome_P450_fung"/>
</dbReference>
<dbReference type="Pfam" id="PF00067">
    <property type="entry name" value="p450"/>
    <property type="match status" value="2"/>
</dbReference>
<name>A0A5N5QFU0_9AGAM</name>
<keyword evidence="7 9" id="KW-0408">Iron</keyword>
<dbReference type="GO" id="GO:0016705">
    <property type="term" value="F:oxidoreductase activity, acting on paired donors, with incorporation or reduction of molecular oxygen"/>
    <property type="evidence" value="ECO:0007669"/>
    <property type="project" value="InterPro"/>
</dbReference>
<dbReference type="PRINTS" id="PR00463">
    <property type="entry name" value="EP450I"/>
</dbReference>
<evidence type="ECO:0000256" key="9">
    <source>
        <dbReference type="PIRSR" id="PIRSR602401-1"/>
    </source>
</evidence>
<evidence type="ECO:0000256" key="1">
    <source>
        <dbReference type="ARBA" id="ARBA00001971"/>
    </source>
</evidence>
<dbReference type="PROSITE" id="PS00086">
    <property type="entry name" value="CYTOCHROME_P450"/>
    <property type="match status" value="1"/>
</dbReference>
<dbReference type="InterPro" id="IPR036396">
    <property type="entry name" value="Cyt_P450_sf"/>
</dbReference>
<dbReference type="PANTHER" id="PTHR46300">
    <property type="entry name" value="P450, PUTATIVE (EUROFUNG)-RELATED-RELATED"/>
    <property type="match status" value="1"/>
</dbReference>
<dbReference type="EMBL" id="SSOP01000157">
    <property type="protein sequence ID" value="KAB5590605.1"/>
    <property type="molecule type" value="Genomic_DNA"/>
</dbReference>
<evidence type="ECO:0000256" key="3">
    <source>
        <dbReference type="ARBA" id="ARBA00010617"/>
    </source>
</evidence>
<dbReference type="Gene3D" id="1.10.630.10">
    <property type="entry name" value="Cytochrome P450"/>
    <property type="match status" value="1"/>
</dbReference>
<dbReference type="PANTHER" id="PTHR46300:SF7">
    <property type="entry name" value="P450, PUTATIVE (EUROFUNG)-RELATED"/>
    <property type="match status" value="1"/>
</dbReference>
<comment type="cofactor">
    <cofactor evidence="1 9">
        <name>heme</name>
        <dbReference type="ChEBI" id="CHEBI:30413"/>
    </cofactor>
</comment>
<dbReference type="InterPro" id="IPR001128">
    <property type="entry name" value="Cyt_P450"/>
</dbReference>
<evidence type="ECO:0000256" key="6">
    <source>
        <dbReference type="ARBA" id="ARBA00023002"/>
    </source>
</evidence>
<evidence type="ECO:0000313" key="12">
    <source>
        <dbReference type="Proteomes" id="UP000383932"/>
    </source>
</evidence>
<keyword evidence="12" id="KW-1185">Reference proteome</keyword>
<organism evidence="11 12">
    <name type="scientific">Ceratobasidium theobromae</name>
    <dbReference type="NCBI Taxonomy" id="1582974"/>
    <lineage>
        <taxon>Eukaryota</taxon>
        <taxon>Fungi</taxon>
        <taxon>Dikarya</taxon>
        <taxon>Basidiomycota</taxon>
        <taxon>Agaricomycotina</taxon>
        <taxon>Agaricomycetes</taxon>
        <taxon>Cantharellales</taxon>
        <taxon>Ceratobasidiaceae</taxon>
        <taxon>Ceratobasidium</taxon>
    </lineage>
</organism>
<comment type="similarity">
    <text evidence="3 10">Belongs to the cytochrome P450 family.</text>
</comment>
<dbReference type="GO" id="GO:0004497">
    <property type="term" value="F:monooxygenase activity"/>
    <property type="evidence" value="ECO:0007669"/>
    <property type="project" value="UniProtKB-KW"/>
</dbReference>
<dbReference type="InterPro" id="IPR002401">
    <property type="entry name" value="Cyt_P450_E_grp-I"/>
</dbReference>
<evidence type="ECO:0000256" key="2">
    <source>
        <dbReference type="ARBA" id="ARBA00005179"/>
    </source>
</evidence>
<dbReference type="InterPro" id="IPR017972">
    <property type="entry name" value="Cyt_P450_CS"/>
</dbReference>
<dbReference type="AlphaFoldDB" id="A0A5N5QFU0"/>
<protein>
    <submittedName>
        <fullName evidence="11">Cytochrome P450 family protein</fullName>
    </submittedName>
</protein>
<sequence length="486" mass="54650">MRSMMNVTDEPRAYRNWGKELGSDIISIGLPPSKIIIVLNSAEAADELLSKRSSIYSDRPQTPMISSDNLVGWGNNTGMIQYGERWRAQRRMTHEALHKKASEELWPIVIRESRHALQRILDNPDNFAKEIKRMAGASLLSAVYGYNVTSSEDSLVEVVETAVNGFSQAGTVSNFYVNMIPWLEYVPTWFPGAQWKRKANEWRAQTEEMLNVPYEWTKNQIAGGHAPPSMLTRLLAKYTKEESAEEKDRMRWATGTLFAVASALVFIMAMAMHPEIQAKAQAEVDGALNSIRLPEMADRDSLPYVECIVKEVFRWKAVVPLGVPHACIQDDIYKGYRIPKGAAMQVFRYLLKFYIIYKINLSIANLWAISNDETVYPDPEKFNPDRFLDPSVPEAPAFGFGRRSCPGIHHAAASLFIFASGLLSTFNIRPACDPEGKPIPLKGEMGNNLVVTQPLPFKCSITPRSKKHEQALREWVDVEAVPSALA</sequence>
<evidence type="ECO:0000256" key="8">
    <source>
        <dbReference type="ARBA" id="ARBA00023033"/>
    </source>
</evidence>
<evidence type="ECO:0000256" key="5">
    <source>
        <dbReference type="ARBA" id="ARBA00022723"/>
    </source>
</evidence>
<evidence type="ECO:0000313" key="11">
    <source>
        <dbReference type="EMBL" id="KAB5590605.1"/>
    </source>
</evidence>
<dbReference type="OrthoDB" id="2789670at2759"/>
<evidence type="ECO:0000256" key="4">
    <source>
        <dbReference type="ARBA" id="ARBA00022617"/>
    </source>
</evidence>
<accession>A0A5N5QFU0</accession>
<evidence type="ECO:0000256" key="10">
    <source>
        <dbReference type="RuleBase" id="RU000461"/>
    </source>
</evidence>
<reference evidence="11 12" key="1">
    <citation type="journal article" date="2019" name="Fungal Biol. Biotechnol.">
        <title>Draft genome sequence of fastidious pathogen Ceratobasidium theobromae, which causes vascular-streak dieback in Theobroma cacao.</title>
        <authorList>
            <person name="Ali S.S."/>
            <person name="Asman A."/>
            <person name="Shao J."/>
            <person name="Firmansyah A.P."/>
            <person name="Susilo A.W."/>
            <person name="Rosmana A."/>
            <person name="McMahon P."/>
            <person name="Junaid M."/>
            <person name="Guest D."/>
            <person name="Kheng T.Y."/>
            <person name="Meinhardt L.W."/>
            <person name="Bailey B.A."/>
        </authorList>
    </citation>
    <scope>NUCLEOTIDE SEQUENCE [LARGE SCALE GENOMIC DNA]</scope>
    <source>
        <strain evidence="11 12">CT2</strain>
    </source>
</reference>
<comment type="caution">
    <text evidence="11">The sequence shown here is derived from an EMBL/GenBank/DDBJ whole genome shotgun (WGS) entry which is preliminary data.</text>
</comment>
<keyword evidence="6 10" id="KW-0560">Oxidoreductase</keyword>
<keyword evidence="5 9" id="KW-0479">Metal-binding</keyword>
<comment type="pathway">
    <text evidence="2">Secondary metabolite biosynthesis.</text>
</comment>
<dbReference type="GO" id="GO:0005506">
    <property type="term" value="F:iron ion binding"/>
    <property type="evidence" value="ECO:0007669"/>
    <property type="project" value="InterPro"/>
</dbReference>
<dbReference type="SUPFAM" id="SSF48264">
    <property type="entry name" value="Cytochrome P450"/>
    <property type="match status" value="1"/>
</dbReference>
<gene>
    <name evidence="11" type="ORF">CTheo_5948</name>
</gene>
<dbReference type="CDD" id="cd11065">
    <property type="entry name" value="CYP64-like"/>
    <property type="match status" value="1"/>
</dbReference>
<keyword evidence="4 9" id="KW-0349">Heme</keyword>
<dbReference type="GO" id="GO:0020037">
    <property type="term" value="F:heme binding"/>
    <property type="evidence" value="ECO:0007669"/>
    <property type="project" value="InterPro"/>
</dbReference>
<keyword evidence="8 10" id="KW-0503">Monooxygenase</keyword>
<proteinExistence type="inferred from homology"/>
<dbReference type="Proteomes" id="UP000383932">
    <property type="component" value="Unassembled WGS sequence"/>
</dbReference>